<sequence>MPPFLHGLSLLLANSSQINVLLGEGLRAGSLAAIIQRLNRATARKSDRSTVVLGLSPEIDGGSCARWRNKRFYFPLEKGGGHQHRPYPDDELHQAATSPTSVSGYTRSPSSWAL</sequence>
<dbReference type="VEuPathDB" id="FungiDB:PADG_02420"/>
<feature type="region of interest" description="Disordered" evidence="1">
    <location>
        <begin position="76"/>
        <end position="114"/>
    </location>
</feature>
<reference evidence="2 3" key="1">
    <citation type="journal article" date="2011" name="PLoS Genet.">
        <title>Comparative genomic analysis of human fungal pathogens causing paracoccidioidomycosis.</title>
        <authorList>
            <person name="Desjardins C.A."/>
            <person name="Champion M.D."/>
            <person name="Holder J.W."/>
            <person name="Muszewska A."/>
            <person name="Goldberg J."/>
            <person name="Bailao A.M."/>
            <person name="Brigido M.M."/>
            <person name="Ferreira M.E."/>
            <person name="Garcia A.M."/>
            <person name="Grynberg M."/>
            <person name="Gujja S."/>
            <person name="Heiman D.I."/>
            <person name="Henn M.R."/>
            <person name="Kodira C.D."/>
            <person name="Leon-Narvaez H."/>
            <person name="Longo L.V."/>
            <person name="Ma L.J."/>
            <person name="Malavazi I."/>
            <person name="Matsuo A.L."/>
            <person name="Morais F.V."/>
            <person name="Pereira M."/>
            <person name="Rodriguez-Brito S."/>
            <person name="Sakthikumar S."/>
            <person name="Salem-Izacc S.M."/>
            <person name="Sykes S.M."/>
            <person name="Teixeira M.M."/>
            <person name="Vallejo M.C."/>
            <person name="Walter M.E."/>
            <person name="Yandava C."/>
            <person name="Young S."/>
            <person name="Zeng Q."/>
            <person name="Zucker J."/>
            <person name="Felipe M.S."/>
            <person name="Goldman G.H."/>
            <person name="Haas B.J."/>
            <person name="McEwen J.G."/>
            <person name="Nino-Vega G."/>
            <person name="Puccia R."/>
            <person name="San-Blas G."/>
            <person name="Soares C.M."/>
            <person name="Birren B.W."/>
            <person name="Cuomo C.A."/>
        </authorList>
    </citation>
    <scope>NUCLEOTIDE SEQUENCE [LARGE SCALE GENOMIC DNA]</scope>
    <source>
        <strain evidence="2 3">Pb18</strain>
    </source>
</reference>
<evidence type="ECO:0000256" key="1">
    <source>
        <dbReference type="SAM" id="MobiDB-lite"/>
    </source>
</evidence>
<evidence type="ECO:0000313" key="2">
    <source>
        <dbReference type="EMBL" id="EEH46322.2"/>
    </source>
</evidence>
<feature type="compositionally biased region" description="Polar residues" evidence="1">
    <location>
        <begin position="95"/>
        <end position="114"/>
    </location>
</feature>
<evidence type="ECO:0000313" key="3">
    <source>
        <dbReference type="Proteomes" id="UP000001628"/>
    </source>
</evidence>
<protein>
    <submittedName>
        <fullName evidence="2">Uncharacterized protein</fullName>
    </submittedName>
</protein>
<dbReference type="GeneID" id="22581899"/>
<dbReference type="Proteomes" id="UP000001628">
    <property type="component" value="Unassembled WGS sequence"/>
</dbReference>
<organism evidence="2 3">
    <name type="scientific">Paracoccidioides brasiliensis (strain Pb18)</name>
    <dbReference type="NCBI Taxonomy" id="502780"/>
    <lineage>
        <taxon>Eukaryota</taxon>
        <taxon>Fungi</taxon>
        <taxon>Dikarya</taxon>
        <taxon>Ascomycota</taxon>
        <taxon>Pezizomycotina</taxon>
        <taxon>Eurotiomycetes</taxon>
        <taxon>Eurotiomycetidae</taxon>
        <taxon>Onygenales</taxon>
        <taxon>Ajellomycetaceae</taxon>
        <taxon>Paracoccidioides</taxon>
    </lineage>
</organism>
<dbReference type="EMBL" id="KN275959">
    <property type="protein sequence ID" value="EEH46322.2"/>
    <property type="molecule type" value="Genomic_DNA"/>
</dbReference>
<dbReference type="InParanoid" id="C1G5G5"/>
<dbReference type="KEGG" id="pbn:PADG_02420"/>
<dbReference type="AlphaFoldDB" id="C1G5G5"/>
<accession>C1G5G5</accession>
<dbReference type="HOGENOM" id="CLU_2121795_0_0_1"/>
<proteinExistence type="predicted"/>
<gene>
    <name evidence="2" type="ORF">PADG_02420</name>
</gene>
<name>C1G5G5_PARBD</name>
<keyword evidence="3" id="KW-1185">Reference proteome</keyword>
<dbReference type="RefSeq" id="XP_010757979.1">
    <property type="nucleotide sequence ID" value="XM_010759677.1"/>
</dbReference>